<evidence type="ECO:0000256" key="4">
    <source>
        <dbReference type="ARBA" id="ARBA00047941"/>
    </source>
</evidence>
<dbReference type="GO" id="GO:0018872">
    <property type="term" value="P:arsonoacetate metabolic process"/>
    <property type="evidence" value="ECO:0007669"/>
    <property type="project" value="TreeGrafter"/>
</dbReference>
<gene>
    <name evidence="8" type="ORF">J4Q44_G00329130</name>
</gene>
<dbReference type="EC" id="2.1.1.137" evidence="2"/>
<evidence type="ECO:0000256" key="6">
    <source>
        <dbReference type="ARBA" id="ARBA00048428"/>
    </source>
</evidence>
<dbReference type="PANTHER" id="PTHR43675:SF7">
    <property type="entry name" value="ARSENITE METHYLTRANSFERASE"/>
    <property type="match status" value="1"/>
</dbReference>
<keyword evidence="9" id="KW-1185">Reference proteome</keyword>
<comment type="catalytic activity">
    <reaction evidence="6">
        <text>arsenic triglutathione + 3 [thioredoxin]-dithiol + 3 S-adenosyl-L-methionine = trimethylarsine + 3 [thioredoxin]-disulfide + 3 glutathione + 3 S-adenosyl-L-homocysteine + 3 H(+)</text>
        <dbReference type="Rhea" id="RHEA:69432"/>
        <dbReference type="Rhea" id="RHEA-COMP:10698"/>
        <dbReference type="Rhea" id="RHEA-COMP:10700"/>
        <dbReference type="ChEBI" id="CHEBI:15378"/>
        <dbReference type="ChEBI" id="CHEBI:27130"/>
        <dbReference type="ChEBI" id="CHEBI:29950"/>
        <dbReference type="ChEBI" id="CHEBI:50058"/>
        <dbReference type="ChEBI" id="CHEBI:57856"/>
        <dbReference type="ChEBI" id="CHEBI:57925"/>
        <dbReference type="ChEBI" id="CHEBI:59789"/>
        <dbReference type="ChEBI" id="CHEBI:183640"/>
        <dbReference type="EC" id="2.1.1.137"/>
    </reaction>
</comment>
<accession>A0AAN8L1M1</accession>
<evidence type="ECO:0000313" key="8">
    <source>
        <dbReference type="EMBL" id="KAK6296771.1"/>
    </source>
</evidence>
<sequence>MTMSSNTMVLAWSPPVICRPVLPALYPAGQCPRVLWRPLISFNLKFFGCGLPVPEKLKGCRILDLGSGSGRDCYALSKLVDETGHVTGIEMTEELILVSRKYIQYRQEKIGFEKPNTTFLQGYMEKLTAAGIENDYGYHSVKLCHLFMP</sequence>
<dbReference type="AlphaFoldDB" id="A0AAN8L1M1"/>
<dbReference type="GO" id="GO:0009404">
    <property type="term" value="P:toxin metabolic process"/>
    <property type="evidence" value="ECO:0007669"/>
    <property type="project" value="TreeGrafter"/>
</dbReference>
<evidence type="ECO:0000313" key="9">
    <source>
        <dbReference type="Proteomes" id="UP001356427"/>
    </source>
</evidence>
<evidence type="ECO:0000256" key="3">
    <source>
        <dbReference type="ARBA" id="ARBA00034545"/>
    </source>
</evidence>
<dbReference type="InterPro" id="IPR029063">
    <property type="entry name" value="SAM-dependent_MTases_sf"/>
</dbReference>
<dbReference type="InterPro" id="IPR026669">
    <property type="entry name" value="Arsenite_MeTrfase-like"/>
</dbReference>
<dbReference type="EMBL" id="JAGTTL010000032">
    <property type="protein sequence ID" value="KAK6296771.1"/>
    <property type="molecule type" value="Genomic_DNA"/>
</dbReference>
<dbReference type="InterPro" id="IPR025714">
    <property type="entry name" value="Methyltranfer_dom"/>
</dbReference>
<reference evidence="8 9" key="1">
    <citation type="submission" date="2021-04" db="EMBL/GenBank/DDBJ databases">
        <authorList>
            <person name="De Guttry C."/>
            <person name="Zahm M."/>
            <person name="Klopp C."/>
            <person name="Cabau C."/>
            <person name="Louis A."/>
            <person name="Berthelot C."/>
            <person name="Parey E."/>
            <person name="Roest Crollius H."/>
            <person name="Montfort J."/>
            <person name="Robinson-Rechavi M."/>
            <person name="Bucao C."/>
            <person name="Bouchez O."/>
            <person name="Gislard M."/>
            <person name="Lluch J."/>
            <person name="Milhes M."/>
            <person name="Lampietro C."/>
            <person name="Lopez Roques C."/>
            <person name="Donnadieu C."/>
            <person name="Braasch I."/>
            <person name="Desvignes T."/>
            <person name="Postlethwait J."/>
            <person name="Bobe J."/>
            <person name="Wedekind C."/>
            <person name="Guiguen Y."/>
        </authorList>
    </citation>
    <scope>NUCLEOTIDE SEQUENCE [LARGE SCALE GENOMIC DNA]</scope>
    <source>
        <strain evidence="8">Cs_M1</strain>
        <tissue evidence="8">Blood</tissue>
    </source>
</reference>
<evidence type="ECO:0000256" key="5">
    <source>
        <dbReference type="ARBA" id="ARBA00047943"/>
    </source>
</evidence>
<evidence type="ECO:0000256" key="1">
    <source>
        <dbReference type="ARBA" id="ARBA00034487"/>
    </source>
</evidence>
<evidence type="ECO:0000259" key="7">
    <source>
        <dbReference type="Pfam" id="PF13847"/>
    </source>
</evidence>
<dbReference type="GO" id="GO:0030791">
    <property type="term" value="F:arsenite methyltransferase activity"/>
    <property type="evidence" value="ECO:0007669"/>
    <property type="project" value="UniProtKB-EC"/>
</dbReference>
<dbReference type="PANTHER" id="PTHR43675">
    <property type="entry name" value="ARSENITE METHYLTRANSFERASE"/>
    <property type="match status" value="1"/>
</dbReference>
<feature type="domain" description="Methyltransferase" evidence="7">
    <location>
        <begin position="58"/>
        <end position="130"/>
    </location>
</feature>
<dbReference type="Proteomes" id="UP001356427">
    <property type="component" value="Unassembled WGS sequence"/>
</dbReference>
<dbReference type="Gene3D" id="3.40.50.150">
    <property type="entry name" value="Vaccinia Virus protein VP39"/>
    <property type="match status" value="1"/>
</dbReference>
<comment type="similarity">
    <text evidence="1">Belongs to the methyltransferase superfamily. Arsenite methyltransferase family.</text>
</comment>
<organism evidence="8 9">
    <name type="scientific">Coregonus suidteri</name>
    <dbReference type="NCBI Taxonomy" id="861788"/>
    <lineage>
        <taxon>Eukaryota</taxon>
        <taxon>Metazoa</taxon>
        <taxon>Chordata</taxon>
        <taxon>Craniata</taxon>
        <taxon>Vertebrata</taxon>
        <taxon>Euteleostomi</taxon>
        <taxon>Actinopterygii</taxon>
        <taxon>Neopterygii</taxon>
        <taxon>Teleostei</taxon>
        <taxon>Protacanthopterygii</taxon>
        <taxon>Salmoniformes</taxon>
        <taxon>Salmonidae</taxon>
        <taxon>Coregoninae</taxon>
        <taxon>Coregonus</taxon>
    </lineage>
</organism>
<evidence type="ECO:0000256" key="2">
    <source>
        <dbReference type="ARBA" id="ARBA00034521"/>
    </source>
</evidence>
<protein>
    <recommendedName>
        <fullName evidence="3">Arsenite methyltransferase</fullName>
        <ecNumber evidence="2">2.1.1.137</ecNumber>
    </recommendedName>
</protein>
<comment type="caution">
    <text evidence="8">The sequence shown here is derived from an EMBL/GenBank/DDBJ whole genome shotgun (WGS) entry which is preliminary data.</text>
</comment>
<dbReference type="Pfam" id="PF13847">
    <property type="entry name" value="Methyltransf_31"/>
    <property type="match status" value="1"/>
</dbReference>
<comment type="catalytic activity">
    <reaction evidence="5">
        <text>arsenic triglutathione + 2 [thioredoxin]-dithiol + 2 S-adenosyl-L-methionine + H2O = dimethylarsinous acid + 2 [thioredoxin]-disulfide + 3 glutathione + 2 S-adenosyl-L-homocysteine + 2 H(+)</text>
        <dbReference type="Rhea" id="RHEA:69464"/>
        <dbReference type="Rhea" id="RHEA-COMP:10698"/>
        <dbReference type="Rhea" id="RHEA-COMP:10700"/>
        <dbReference type="ChEBI" id="CHEBI:15377"/>
        <dbReference type="ChEBI" id="CHEBI:15378"/>
        <dbReference type="ChEBI" id="CHEBI:23808"/>
        <dbReference type="ChEBI" id="CHEBI:29950"/>
        <dbReference type="ChEBI" id="CHEBI:50058"/>
        <dbReference type="ChEBI" id="CHEBI:57856"/>
        <dbReference type="ChEBI" id="CHEBI:57925"/>
        <dbReference type="ChEBI" id="CHEBI:59789"/>
        <dbReference type="ChEBI" id="CHEBI:183640"/>
        <dbReference type="EC" id="2.1.1.137"/>
    </reaction>
</comment>
<dbReference type="CDD" id="cd02440">
    <property type="entry name" value="AdoMet_MTases"/>
    <property type="match status" value="1"/>
</dbReference>
<proteinExistence type="inferred from homology"/>
<dbReference type="SUPFAM" id="SSF53335">
    <property type="entry name" value="S-adenosyl-L-methionine-dependent methyltransferases"/>
    <property type="match status" value="1"/>
</dbReference>
<dbReference type="GO" id="GO:0005829">
    <property type="term" value="C:cytosol"/>
    <property type="evidence" value="ECO:0007669"/>
    <property type="project" value="TreeGrafter"/>
</dbReference>
<comment type="catalytic activity">
    <reaction evidence="4">
        <text>arsenic triglutathione + [thioredoxin]-dithiol + S-adenosyl-L-methionine + 2 H2O = methylarsonous acid + [thioredoxin]-disulfide + 3 glutathione + S-adenosyl-L-homocysteine + H(+)</text>
        <dbReference type="Rhea" id="RHEA:69460"/>
        <dbReference type="Rhea" id="RHEA-COMP:10698"/>
        <dbReference type="Rhea" id="RHEA-COMP:10700"/>
        <dbReference type="ChEBI" id="CHEBI:15377"/>
        <dbReference type="ChEBI" id="CHEBI:15378"/>
        <dbReference type="ChEBI" id="CHEBI:17826"/>
        <dbReference type="ChEBI" id="CHEBI:29950"/>
        <dbReference type="ChEBI" id="CHEBI:50058"/>
        <dbReference type="ChEBI" id="CHEBI:57856"/>
        <dbReference type="ChEBI" id="CHEBI:57925"/>
        <dbReference type="ChEBI" id="CHEBI:59789"/>
        <dbReference type="ChEBI" id="CHEBI:183640"/>
        <dbReference type="EC" id="2.1.1.137"/>
    </reaction>
</comment>
<name>A0AAN8L1M1_9TELE</name>